<keyword evidence="1" id="KW-1133">Transmembrane helix</keyword>
<dbReference type="InterPro" id="IPR038765">
    <property type="entry name" value="Papain-like_cys_pep_sf"/>
</dbReference>
<organism evidence="3 4">
    <name type="scientific">Clostridium oceanicum</name>
    <dbReference type="NCBI Taxonomy" id="1543"/>
    <lineage>
        <taxon>Bacteria</taxon>
        <taxon>Bacillati</taxon>
        <taxon>Bacillota</taxon>
        <taxon>Clostridia</taxon>
        <taxon>Eubacteriales</taxon>
        <taxon>Clostridiaceae</taxon>
        <taxon>Clostridium</taxon>
    </lineage>
</organism>
<feature type="transmembrane region" description="Helical" evidence="1">
    <location>
        <begin position="155"/>
        <end position="173"/>
    </location>
</feature>
<dbReference type="RefSeq" id="WP_343764430.1">
    <property type="nucleotide sequence ID" value="NZ_BAAACG010000019.1"/>
</dbReference>
<evidence type="ECO:0000313" key="3">
    <source>
        <dbReference type="EMBL" id="GAA0748210.1"/>
    </source>
</evidence>
<feature type="transmembrane region" description="Helical" evidence="1">
    <location>
        <begin position="93"/>
        <end position="112"/>
    </location>
</feature>
<evidence type="ECO:0000259" key="2">
    <source>
        <dbReference type="SMART" id="SM00460"/>
    </source>
</evidence>
<dbReference type="Gene3D" id="3.10.620.30">
    <property type="match status" value="1"/>
</dbReference>
<sequence length="401" mass="45935">MNLTSTILKFNPVTIVMLLFFIFPILKGFLMKYSSTDLKMDIEDTNKTIMFIVSLFLGVYFGKKIFIEHSSGIYAKIYQLIPKKILSYINKDIFIVYVVVVPILILILYKIITTLLRLVNSITIYPLLDGLERSLKNRSNGFKRILGALFNVPKSIAYVLIIAFVLNFVSIFTKNTNLNAYLNSSKPYKYVCEKAVIPITNSKIANRLPKIVNNSFRIVVKDQKNKDITIPLKDANSSNGRTIVYYNGVTLDEGVRSNNKINSFSRNLVRGESSVKEKAKLIYNWIGTNIEYDHDKADRVLKDDFNVKSGAIPTFNTRTGICFDYAALYVSMSKANNMKVRLITGEGFNGVSWISHSWNQVYLPDENRWINVDPTFYKGGDYFDSRRFKIDHRNAQIAGEW</sequence>
<dbReference type="PANTHER" id="PTHR33490:SF3">
    <property type="entry name" value="CONSERVED INTEGRAL MEMBRANE PROTEIN"/>
    <property type="match status" value="1"/>
</dbReference>
<dbReference type="Pfam" id="PF01841">
    <property type="entry name" value="Transglut_core"/>
    <property type="match status" value="1"/>
</dbReference>
<keyword evidence="4" id="KW-1185">Reference proteome</keyword>
<dbReference type="SMART" id="SM00460">
    <property type="entry name" value="TGc"/>
    <property type="match status" value="1"/>
</dbReference>
<dbReference type="InterPro" id="IPR002931">
    <property type="entry name" value="Transglutaminase-like"/>
</dbReference>
<accession>A0ABN1JX35</accession>
<keyword evidence="1" id="KW-0812">Transmembrane</keyword>
<dbReference type="EMBL" id="BAAACG010000019">
    <property type="protein sequence ID" value="GAA0748210.1"/>
    <property type="molecule type" value="Genomic_DNA"/>
</dbReference>
<keyword evidence="1" id="KW-0472">Membrane</keyword>
<proteinExistence type="predicted"/>
<evidence type="ECO:0000313" key="4">
    <source>
        <dbReference type="Proteomes" id="UP001501510"/>
    </source>
</evidence>
<name>A0ABN1JX35_9CLOT</name>
<evidence type="ECO:0000256" key="1">
    <source>
        <dbReference type="SAM" id="Phobius"/>
    </source>
</evidence>
<reference evidence="3 4" key="1">
    <citation type="journal article" date="2019" name="Int. J. Syst. Evol. Microbiol.">
        <title>The Global Catalogue of Microorganisms (GCM) 10K type strain sequencing project: providing services to taxonomists for standard genome sequencing and annotation.</title>
        <authorList>
            <consortium name="The Broad Institute Genomics Platform"/>
            <consortium name="The Broad Institute Genome Sequencing Center for Infectious Disease"/>
            <person name="Wu L."/>
            <person name="Ma J."/>
        </authorList>
    </citation>
    <scope>NUCLEOTIDE SEQUENCE [LARGE SCALE GENOMIC DNA]</scope>
    <source>
        <strain evidence="3 4">JCM 1407</strain>
    </source>
</reference>
<dbReference type="SUPFAM" id="SSF54001">
    <property type="entry name" value="Cysteine proteinases"/>
    <property type="match status" value="1"/>
</dbReference>
<dbReference type="PANTHER" id="PTHR33490">
    <property type="entry name" value="BLR5614 PROTEIN-RELATED"/>
    <property type="match status" value="1"/>
</dbReference>
<dbReference type="Proteomes" id="UP001501510">
    <property type="component" value="Unassembled WGS sequence"/>
</dbReference>
<protein>
    <submittedName>
        <fullName evidence="3">Transglutaminase-like domain-containing protein</fullName>
    </submittedName>
</protein>
<feature type="transmembrane region" description="Helical" evidence="1">
    <location>
        <begin position="12"/>
        <end position="29"/>
    </location>
</feature>
<feature type="transmembrane region" description="Helical" evidence="1">
    <location>
        <begin position="49"/>
        <end position="67"/>
    </location>
</feature>
<comment type="caution">
    <text evidence="3">The sequence shown here is derived from an EMBL/GenBank/DDBJ whole genome shotgun (WGS) entry which is preliminary data.</text>
</comment>
<feature type="domain" description="Transglutaminase-like" evidence="2">
    <location>
        <begin position="314"/>
        <end position="376"/>
    </location>
</feature>
<gene>
    <name evidence="3" type="ORF">GCM10008906_38240</name>
</gene>